<dbReference type="RefSeq" id="WP_106523070.1">
    <property type="nucleotide sequence ID" value="NZ_PYGD01000004.1"/>
</dbReference>
<feature type="chain" id="PRO_5015199148" description="DUF5689 domain-containing protein" evidence="1">
    <location>
        <begin position="22"/>
        <end position="470"/>
    </location>
</feature>
<dbReference type="InterPro" id="IPR043744">
    <property type="entry name" value="DUF5689"/>
</dbReference>
<evidence type="ECO:0000313" key="3">
    <source>
        <dbReference type="EMBL" id="PSK91992.1"/>
    </source>
</evidence>
<name>A0A2P8D469_9BACT</name>
<evidence type="ECO:0000259" key="2">
    <source>
        <dbReference type="Pfam" id="PF18942"/>
    </source>
</evidence>
<comment type="caution">
    <text evidence="3">The sequence shown here is derived from an EMBL/GenBank/DDBJ whole genome shotgun (WGS) entry which is preliminary data.</text>
</comment>
<dbReference type="Pfam" id="PF18942">
    <property type="entry name" value="DUF5689"/>
    <property type="match status" value="2"/>
</dbReference>
<organism evidence="3 4">
    <name type="scientific">Taibaiella chishuiensis</name>
    <dbReference type="NCBI Taxonomy" id="1434707"/>
    <lineage>
        <taxon>Bacteria</taxon>
        <taxon>Pseudomonadati</taxon>
        <taxon>Bacteroidota</taxon>
        <taxon>Chitinophagia</taxon>
        <taxon>Chitinophagales</taxon>
        <taxon>Chitinophagaceae</taxon>
        <taxon>Taibaiella</taxon>
    </lineage>
</organism>
<dbReference type="AlphaFoldDB" id="A0A2P8D469"/>
<keyword evidence="1" id="KW-0732">Signal</keyword>
<feature type="domain" description="DUF5689" evidence="2">
    <location>
        <begin position="274"/>
        <end position="468"/>
    </location>
</feature>
<feature type="signal peptide" evidence="1">
    <location>
        <begin position="1"/>
        <end position="21"/>
    </location>
</feature>
<keyword evidence="4" id="KW-1185">Reference proteome</keyword>
<sequence>MKQAMFLLIVLPFYLWSCSKAAPDQPPDNSGYDPALPVTHTIVQVQALPAGQQISEDIVISGIVIMDDHSGNYNRKLVIQDSSGGIEVLVDQGELFRDYPIGRRLYIRCRGLFTAAPGQNPQLGYTPDETGILSGIPVVLADQYLVKGNFAGTVAPDTLSIDRLVMPDRARRYLNTLVVLKDIQFSDSELVRSYAQPVMLASATNRMLEDCNNGSISLRSSGYARFQALPVPPGRGMLTAVYTRYNGLAQLYIRDTGDVHFYGPRCGIPPAAELTPIAQVRALAPAVTDSIDLLPVYKIAGVVISDRLGGNVAASGLNLQDGGQGIYLRFNGNPFYYLGDSLVVNITGGKLSRFNGQLQVSNIPLTAVNLVTAGRTAPVRTASIAMIRQHYAEWESTLVKVPGAKVTAGGNYSGYKTLSDSTGTLTLFTLAGALFAPAFVPAQPAAFTGILGSSAQGPLLQLRNSNDVVP</sequence>
<dbReference type="EMBL" id="PYGD01000004">
    <property type="protein sequence ID" value="PSK91992.1"/>
    <property type="molecule type" value="Genomic_DNA"/>
</dbReference>
<gene>
    <name evidence="3" type="ORF">B0I18_10486</name>
</gene>
<accession>A0A2P8D469</accession>
<proteinExistence type="predicted"/>
<evidence type="ECO:0000313" key="4">
    <source>
        <dbReference type="Proteomes" id="UP000240572"/>
    </source>
</evidence>
<reference evidence="3 4" key="1">
    <citation type="submission" date="2018-03" db="EMBL/GenBank/DDBJ databases">
        <title>Genomic Encyclopedia of Type Strains, Phase III (KMG-III): the genomes of soil and plant-associated and newly described type strains.</title>
        <authorList>
            <person name="Whitman W."/>
        </authorList>
    </citation>
    <scope>NUCLEOTIDE SEQUENCE [LARGE SCALE GENOMIC DNA]</scope>
    <source>
        <strain evidence="3 4">CGMCC 1.12700</strain>
    </source>
</reference>
<protein>
    <recommendedName>
        <fullName evidence="2">DUF5689 domain-containing protein</fullName>
    </recommendedName>
</protein>
<feature type="domain" description="DUF5689" evidence="2">
    <location>
        <begin position="39"/>
        <end position="259"/>
    </location>
</feature>
<evidence type="ECO:0000256" key="1">
    <source>
        <dbReference type="SAM" id="SignalP"/>
    </source>
</evidence>
<dbReference type="OrthoDB" id="1492759at2"/>
<dbReference type="Proteomes" id="UP000240572">
    <property type="component" value="Unassembled WGS sequence"/>
</dbReference>